<evidence type="ECO:0000256" key="1">
    <source>
        <dbReference type="SAM" id="SignalP"/>
    </source>
</evidence>
<keyword evidence="3" id="KW-1185">Reference proteome</keyword>
<name>A0AAN4VXF5_9BACT</name>
<feature type="signal peptide" evidence="1">
    <location>
        <begin position="1"/>
        <end position="17"/>
    </location>
</feature>
<organism evidence="2 3">
    <name type="scientific">Persicobacter diffluens</name>
    <dbReference type="NCBI Taxonomy" id="981"/>
    <lineage>
        <taxon>Bacteria</taxon>
        <taxon>Pseudomonadati</taxon>
        <taxon>Bacteroidota</taxon>
        <taxon>Cytophagia</taxon>
        <taxon>Cytophagales</taxon>
        <taxon>Persicobacteraceae</taxon>
        <taxon>Persicobacter</taxon>
    </lineage>
</organism>
<protein>
    <recommendedName>
        <fullName evidence="4">DUF3575 domain-containing protein</fullName>
    </recommendedName>
</protein>
<reference evidence="2 3" key="1">
    <citation type="submission" date="2021-12" db="EMBL/GenBank/DDBJ databases">
        <title>Genome sequencing of bacteria with rrn-lacking chromosome and rrn-plasmid.</title>
        <authorList>
            <person name="Anda M."/>
            <person name="Iwasaki W."/>
        </authorList>
    </citation>
    <scope>NUCLEOTIDE SEQUENCE [LARGE SCALE GENOMIC DNA]</scope>
    <source>
        <strain evidence="2 3">NBRC 15940</strain>
    </source>
</reference>
<feature type="chain" id="PRO_5042994721" description="DUF3575 domain-containing protein" evidence="1">
    <location>
        <begin position="18"/>
        <end position="224"/>
    </location>
</feature>
<dbReference type="RefSeq" id="WP_338236262.1">
    <property type="nucleotide sequence ID" value="NZ_BQKE01000001.1"/>
</dbReference>
<dbReference type="Proteomes" id="UP001310022">
    <property type="component" value="Unassembled WGS sequence"/>
</dbReference>
<evidence type="ECO:0008006" key="4">
    <source>
        <dbReference type="Google" id="ProtNLM"/>
    </source>
</evidence>
<evidence type="ECO:0000313" key="3">
    <source>
        <dbReference type="Proteomes" id="UP001310022"/>
    </source>
</evidence>
<evidence type="ECO:0000313" key="2">
    <source>
        <dbReference type="EMBL" id="GJM60540.1"/>
    </source>
</evidence>
<sequence length="224" mass="27253">MRAFLFFLLLCPVLLQAQNNDERPYYKYQKHYPEYHPRAIRIDAYRAILNKPEYAIAYEHPYNEKNALQTELYFTENTPNTALHDVEDYQYMNGYGLNMVYKYYQRTRHQNYRYYFGMGLAARYFDFKRNGFLEVRKDNQYLYSIEKDYQQTLFTYGFSLNTGYQFRLSEKFELGIDTGLEFRKVNISANEEVNNYEHHTLPNDYYVQESPVWLVFGIKLGYMW</sequence>
<keyword evidence="1" id="KW-0732">Signal</keyword>
<dbReference type="AlphaFoldDB" id="A0AAN4VXF5"/>
<gene>
    <name evidence="2" type="ORF">PEDI_10920</name>
</gene>
<comment type="caution">
    <text evidence="2">The sequence shown here is derived from an EMBL/GenBank/DDBJ whole genome shotgun (WGS) entry which is preliminary data.</text>
</comment>
<accession>A0AAN4VXF5</accession>
<dbReference type="EMBL" id="BQKE01000001">
    <property type="protein sequence ID" value="GJM60540.1"/>
    <property type="molecule type" value="Genomic_DNA"/>
</dbReference>
<proteinExistence type="predicted"/>